<evidence type="ECO:0000313" key="1">
    <source>
        <dbReference type="EMBL" id="KAH7974381.1"/>
    </source>
</evidence>
<dbReference type="Proteomes" id="UP000821865">
    <property type="component" value="Chromosome 10"/>
</dbReference>
<protein>
    <submittedName>
        <fullName evidence="1">Uncharacterized protein</fullName>
    </submittedName>
</protein>
<organism evidence="1 2">
    <name type="scientific">Dermacentor silvarum</name>
    <name type="common">Tick</name>
    <dbReference type="NCBI Taxonomy" id="543639"/>
    <lineage>
        <taxon>Eukaryota</taxon>
        <taxon>Metazoa</taxon>
        <taxon>Ecdysozoa</taxon>
        <taxon>Arthropoda</taxon>
        <taxon>Chelicerata</taxon>
        <taxon>Arachnida</taxon>
        <taxon>Acari</taxon>
        <taxon>Parasitiformes</taxon>
        <taxon>Ixodida</taxon>
        <taxon>Ixodoidea</taxon>
        <taxon>Ixodidae</taxon>
        <taxon>Rhipicephalinae</taxon>
        <taxon>Dermacentor</taxon>
    </lineage>
</organism>
<evidence type="ECO:0000313" key="2">
    <source>
        <dbReference type="Proteomes" id="UP000821865"/>
    </source>
</evidence>
<name>A0ACB8DPT1_DERSI</name>
<comment type="caution">
    <text evidence="1">The sequence shown here is derived from an EMBL/GenBank/DDBJ whole genome shotgun (WGS) entry which is preliminary data.</text>
</comment>
<sequence>MKSDPAMFFKYYRMTPDKRNRAAGSHYTMTSPQYELNDLMELAEICSQARENSGLAAAAASPTNVGRESTYNIPVPPTNVGVPNPAHLTNTPAHVGELPNLFSSLGEILVSSVRAVNITDYGGGSQRLVSNGEGSLAATRVPRTSENFDVHYLGLNSDGVVPTTTARAPGAAAPATLGAHPVWPNGTTTSALGRAARSPRVTEPDSDPFPVNTGTSAIGPDSFGGSNSGGKPADAANPVHFLASALQQVLQTAISPGPRIGVPIPTYSGYGDQMSTNVFLLALRQYEQATGMRKSAVLERVLPVALVGQAARWYRLVGHTASTMDEFHAEGVGTIRTQAPDESLVEYVRAMQELFEYAGPSASNTERVERVIRQSHPTFALYVRSSRCRDLNELAAESRRVQAEILAARAYRPPPPPSESLEPSCAWHGSGRTNSEHAAMPGRSAGATAPFEISDRALDPYTCGWRTAQAIQSKGWCSAQHHARSDDYRPVPKLGRSARNAITDGHRRSSPA</sequence>
<gene>
    <name evidence="1" type="ORF">HPB49_014701</name>
</gene>
<dbReference type="EMBL" id="CM023479">
    <property type="protein sequence ID" value="KAH7974381.1"/>
    <property type="molecule type" value="Genomic_DNA"/>
</dbReference>
<accession>A0ACB8DPT1</accession>
<reference evidence="1" key="1">
    <citation type="submission" date="2020-05" db="EMBL/GenBank/DDBJ databases">
        <title>Large-scale comparative analyses of tick genomes elucidate their genetic diversity and vector capacities.</title>
        <authorList>
            <person name="Jia N."/>
            <person name="Wang J."/>
            <person name="Shi W."/>
            <person name="Du L."/>
            <person name="Sun Y."/>
            <person name="Zhan W."/>
            <person name="Jiang J."/>
            <person name="Wang Q."/>
            <person name="Zhang B."/>
            <person name="Ji P."/>
            <person name="Sakyi L.B."/>
            <person name="Cui X."/>
            <person name="Yuan T."/>
            <person name="Jiang B."/>
            <person name="Yang W."/>
            <person name="Lam T.T.-Y."/>
            <person name="Chang Q."/>
            <person name="Ding S."/>
            <person name="Wang X."/>
            <person name="Zhu J."/>
            <person name="Ruan X."/>
            <person name="Zhao L."/>
            <person name="Wei J."/>
            <person name="Que T."/>
            <person name="Du C."/>
            <person name="Cheng J."/>
            <person name="Dai P."/>
            <person name="Han X."/>
            <person name="Huang E."/>
            <person name="Gao Y."/>
            <person name="Liu J."/>
            <person name="Shao H."/>
            <person name="Ye R."/>
            <person name="Li L."/>
            <person name="Wei W."/>
            <person name="Wang X."/>
            <person name="Wang C."/>
            <person name="Yang T."/>
            <person name="Huo Q."/>
            <person name="Li W."/>
            <person name="Guo W."/>
            <person name="Chen H."/>
            <person name="Zhou L."/>
            <person name="Ni X."/>
            <person name="Tian J."/>
            <person name="Zhou Y."/>
            <person name="Sheng Y."/>
            <person name="Liu T."/>
            <person name="Pan Y."/>
            <person name="Xia L."/>
            <person name="Li J."/>
            <person name="Zhao F."/>
            <person name="Cao W."/>
        </authorList>
    </citation>
    <scope>NUCLEOTIDE SEQUENCE</scope>
    <source>
        <strain evidence="1">Dsil-2018</strain>
    </source>
</reference>
<keyword evidence="2" id="KW-1185">Reference proteome</keyword>
<proteinExistence type="predicted"/>